<dbReference type="SUPFAM" id="SSF52540">
    <property type="entry name" value="P-loop containing nucleoside triphosphate hydrolases"/>
    <property type="match status" value="1"/>
</dbReference>
<gene>
    <name evidence="12" type="ORF">ACFPM7_30050</name>
</gene>
<keyword evidence="2" id="KW-1003">Cell membrane</keyword>
<keyword evidence="4" id="KW-0997">Cell inner membrane</keyword>
<evidence type="ECO:0000256" key="5">
    <source>
        <dbReference type="ARBA" id="ARBA00022741"/>
    </source>
</evidence>
<evidence type="ECO:0000259" key="11">
    <source>
        <dbReference type="PROSITE" id="PS50893"/>
    </source>
</evidence>
<keyword evidence="8" id="KW-0408">Iron</keyword>
<dbReference type="InterPro" id="IPR013611">
    <property type="entry name" value="Transp-assoc_OB_typ2"/>
</dbReference>
<dbReference type="GO" id="GO:0005524">
    <property type="term" value="F:ATP binding"/>
    <property type="evidence" value="ECO:0007669"/>
    <property type="project" value="UniProtKB-KW"/>
</dbReference>
<dbReference type="InterPro" id="IPR008995">
    <property type="entry name" value="Mo/tungstate-bd_C_term_dom"/>
</dbReference>
<keyword evidence="9" id="KW-0406">Ion transport</keyword>
<dbReference type="Gene3D" id="3.40.50.300">
    <property type="entry name" value="P-loop containing nucleotide triphosphate hydrolases"/>
    <property type="match status" value="1"/>
</dbReference>
<reference evidence="13" key="1">
    <citation type="journal article" date="2019" name="Int. J. Syst. Evol. Microbiol.">
        <title>The Global Catalogue of Microorganisms (GCM) 10K type strain sequencing project: providing services to taxonomists for standard genome sequencing and annotation.</title>
        <authorList>
            <consortium name="The Broad Institute Genomics Platform"/>
            <consortium name="The Broad Institute Genome Sequencing Center for Infectious Disease"/>
            <person name="Wu L."/>
            <person name="Ma J."/>
        </authorList>
    </citation>
    <scope>NUCLEOTIDE SEQUENCE [LARGE SCALE GENOMIC DNA]</scope>
    <source>
        <strain evidence="13">CCUG 59778</strain>
    </source>
</reference>
<keyword evidence="1" id="KW-0813">Transport</keyword>
<dbReference type="InterPro" id="IPR003439">
    <property type="entry name" value="ABC_transporter-like_ATP-bd"/>
</dbReference>
<dbReference type="PANTHER" id="PTHR42781:SF5">
    <property type="entry name" value="PUTRESCINE TRANSPORT ATP-BINDING PROTEIN POTG"/>
    <property type="match status" value="1"/>
</dbReference>
<dbReference type="Pfam" id="PF08402">
    <property type="entry name" value="TOBE_2"/>
    <property type="match status" value="1"/>
</dbReference>
<dbReference type="RefSeq" id="WP_378251230.1">
    <property type="nucleotide sequence ID" value="NZ_JBHSKF010000026.1"/>
</dbReference>
<proteinExistence type="predicted"/>
<dbReference type="PROSITE" id="PS50893">
    <property type="entry name" value="ABC_TRANSPORTER_2"/>
    <property type="match status" value="1"/>
</dbReference>
<evidence type="ECO:0000256" key="6">
    <source>
        <dbReference type="ARBA" id="ARBA00022840"/>
    </source>
</evidence>
<dbReference type="SMART" id="SM00382">
    <property type="entry name" value="AAA"/>
    <property type="match status" value="1"/>
</dbReference>
<dbReference type="InterPro" id="IPR050093">
    <property type="entry name" value="ABC_SmlMolc_Importer"/>
</dbReference>
<evidence type="ECO:0000256" key="3">
    <source>
        <dbReference type="ARBA" id="ARBA00022496"/>
    </source>
</evidence>
<keyword evidence="13" id="KW-1185">Reference proteome</keyword>
<evidence type="ECO:0000313" key="12">
    <source>
        <dbReference type="EMBL" id="MFC5291313.1"/>
    </source>
</evidence>
<accession>A0ABW0EYB7</accession>
<evidence type="ECO:0000256" key="8">
    <source>
        <dbReference type="ARBA" id="ARBA00023004"/>
    </source>
</evidence>
<keyword evidence="3" id="KW-0410">Iron transport</keyword>
<keyword evidence="6 12" id="KW-0067">ATP-binding</keyword>
<dbReference type="InterPro" id="IPR015853">
    <property type="entry name" value="ABC_transpr_FbpC"/>
</dbReference>
<dbReference type="InterPro" id="IPR027417">
    <property type="entry name" value="P-loop_NTPase"/>
</dbReference>
<feature type="domain" description="ABC transporter" evidence="11">
    <location>
        <begin position="4"/>
        <end position="234"/>
    </location>
</feature>
<evidence type="ECO:0000256" key="9">
    <source>
        <dbReference type="ARBA" id="ARBA00023065"/>
    </source>
</evidence>
<sequence length="340" mass="35459">MTDLVVRAVTKSYGATPALRGVDLDVGSAGFTAILGPSGCGKTTLLRCIAGFERPDAGEILADGQVVAGTSVHVPAHRRRIAVVPQEGALFPHLSVAANVGYGLTREQRRTARVDEVLELVGLAGYGRRWPHELSGGQQQRVAVARALAPRPRLVLLDEPFSALDAALRVELRRDIRAALLAAGATVVLVTHDQDEALSTADQVAVMRDGVVVQVGAPVEVYRAPNSEWVARFVGDAVALPAVADGDTAATGLGRVELTSHPVAERFTVVVRPEQIRLGGGPATATVVEVAFHGHDLLVALRLADATVVTARVPATTPVEPGSELAVGVRGVALAQVAES</sequence>
<keyword evidence="7" id="KW-1278">Translocase</keyword>
<dbReference type="EMBL" id="JBHSKF010000026">
    <property type="protein sequence ID" value="MFC5291313.1"/>
    <property type="molecule type" value="Genomic_DNA"/>
</dbReference>
<dbReference type="Pfam" id="PF00005">
    <property type="entry name" value="ABC_tran"/>
    <property type="match status" value="1"/>
</dbReference>
<keyword evidence="5" id="KW-0547">Nucleotide-binding</keyword>
<name>A0ABW0EYB7_9PSEU</name>
<dbReference type="Proteomes" id="UP001596157">
    <property type="component" value="Unassembled WGS sequence"/>
</dbReference>
<evidence type="ECO:0000256" key="7">
    <source>
        <dbReference type="ARBA" id="ARBA00022967"/>
    </source>
</evidence>
<organism evidence="12 13">
    <name type="scientific">Actinokineospora guangxiensis</name>
    <dbReference type="NCBI Taxonomy" id="1490288"/>
    <lineage>
        <taxon>Bacteria</taxon>
        <taxon>Bacillati</taxon>
        <taxon>Actinomycetota</taxon>
        <taxon>Actinomycetes</taxon>
        <taxon>Pseudonocardiales</taxon>
        <taxon>Pseudonocardiaceae</taxon>
        <taxon>Actinokineospora</taxon>
    </lineage>
</organism>
<evidence type="ECO:0000256" key="10">
    <source>
        <dbReference type="ARBA" id="ARBA00023136"/>
    </source>
</evidence>
<evidence type="ECO:0000313" key="13">
    <source>
        <dbReference type="Proteomes" id="UP001596157"/>
    </source>
</evidence>
<dbReference type="SUPFAM" id="SSF50331">
    <property type="entry name" value="MOP-like"/>
    <property type="match status" value="1"/>
</dbReference>
<evidence type="ECO:0000256" key="2">
    <source>
        <dbReference type="ARBA" id="ARBA00022475"/>
    </source>
</evidence>
<dbReference type="PANTHER" id="PTHR42781">
    <property type="entry name" value="SPERMIDINE/PUTRESCINE IMPORT ATP-BINDING PROTEIN POTA"/>
    <property type="match status" value="1"/>
</dbReference>
<evidence type="ECO:0000256" key="4">
    <source>
        <dbReference type="ARBA" id="ARBA00022519"/>
    </source>
</evidence>
<dbReference type="InterPro" id="IPR003593">
    <property type="entry name" value="AAA+_ATPase"/>
</dbReference>
<evidence type="ECO:0000256" key="1">
    <source>
        <dbReference type="ARBA" id="ARBA00022448"/>
    </source>
</evidence>
<dbReference type="PROSITE" id="PS00211">
    <property type="entry name" value="ABC_TRANSPORTER_1"/>
    <property type="match status" value="1"/>
</dbReference>
<comment type="caution">
    <text evidence="12">The sequence shown here is derived from an EMBL/GenBank/DDBJ whole genome shotgun (WGS) entry which is preliminary data.</text>
</comment>
<keyword evidence="10" id="KW-0472">Membrane</keyword>
<protein>
    <submittedName>
        <fullName evidence="12">ABC transporter ATP-binding protein</fullName>
    </submittedName>
</protein>
<dbReference type="CDD" id="cd03259">
    <property type="entry name" value="ABC_Carb_Solutes_like"/>
    <property type="match status" value="1"/>
</dbReference>
<dbReference type="InterPro" id="IPR017871">
    <property type="entry name" value="ABC_transporter-like_CS"/>
</dbReference>